<dbReference type="OrthoDB" id="3257981at2759"/>
<dbReference type="GO" id="GO:0051118">
    <property type="term" value="F:glucan endo-1,3-alpha-glucosidase activity"/>
    <property type="evidence" value="ECO:0007669"/>
    <property type="project" value="InterPro"/>
</dbReference>
<protein>
    <submittedName>
        <fullName evidence="1">Glycoside hydrolase family 71 protein</fullName>
    </submittedName>
</protein>
<evidence type="ECO:0000313" key="2">
    <source>
        <dbReference type="Proteomes" id="UP000076532"/>
    </source>
</evidence>
<proteinExistence type="predicted"/>
<dbReference type="Pfam" id="PF03659">
    <property type="entry name" value="Glyco_hydro_71"/>
    <property type="match status" value="1"/>
</dbReference>
<keyword evidence="1" id="KW-0378">Hydrolase</keyword>
<dbReference type="InterPro" id="IPR005197">
    <property type="entry name" value="Glyco_hydro_71"/>
</dbReference>
<sequence>MSAGSALDFPSNAAFPADAVFALAMLTAPANVTLTIGSQTTVFYADAGLTMGSVPFPAEYKQTPTAVISRAGTKFASGSGGISVNQTGCTIKTSTRT</sequence>
<dbReference type="AlphaFoldDB" id="A0A166ALY9"/>
<accession>A0A166ALY9</accession>
<name>A0A166ALY9_9AGAM</name>
<dbReference type="Proteomes" id="UP000076532">
    <property type="component" value="Unassembled WGS sequence"/>
</dbReference>
<dbReference type="EMBL" id="KV417658">
    <property type="protein sequence ID" value="KZP11748.1"/>
    <property type="molecule type" value="Genomic_DNA"/>
</dbReference>
<evidence type="ECO:0000313" key="1">
    <source>
        <dbReference type="EMBL" id="KZP11748.1"/>
    </source>
</evidence>
<dbReference type="STRING" id="436010.A0A166ALY9"/>
<gene>
    <name evidence="1" type="ORF">FIBSPDRAFT_871008</name>
</gene>
<organism evidence="1 2">
    <name type="scientific">Athelia psychrophila</name>
    <dbReference type="NCBI Taxonomy" id="1759441"/>
    <lineage>
        <taxon>Eukaryota</taxon>
        <taxon>Fungi</taxon>
        <taxon>Dikarya</taxon>
        <taxon>Basidiomycota</taxon>
        <taxon>Agaricomycotina</taxon>
        <taxon>Agaricomycetes</taxon>
        <taxon>Agaricomycetidae</taxon>
        <taxon>Atheliales</taxon>
        <taxon>Atheliaceae</taxon>
        <taxon>Athelia</taxon>
    </lineage>
</organism>
<feature type="non-terminal residue" evidence="1">
    <location>
        <position position="1"/>
    </location>
</feature>
<keyword evidence="2" id="KW-1185">Reference proteome</keyword>
<reference evidence="1 2" key="1">
    <citation type="journal article" date="2016" name="Mol. Biol. Evol.">
        <title>Comparative Genomics of Early-Diverging Mushroom-Forming Fungi Provides Insights into the Origins of Lignocellulose Decay Capabilities.</title>
        <authorList>
            <person name="Nagy L.G."/>
            <person name="Riley R."/>
            <person name="Tritt A."/>
            <person name="Adam C."/>
            <person name="Daum C."/>
            <person name="Floudas D."/>
            <person name="Sun H."/>
            <person name="Yadav J.S."/>
            <person name="Pangilinan J."/>
            <person name="Larsson K.H."/>
            <person name="Matsuura K."/>
            <person name="Barry K."/>
            <person name="Labutti K."/>
            <person name="Kuo R."/>
            <person name="Ohm R.A."/>
            <person name="Bhattacharya S.S."/>
            <person name="Shirouzu T."/>
            <person name="Yoshinaga Y."/>
            <person name="Martin F.M."/>
            <person name="Grigoriev I.V."/>
            <person name="Hibbett D.S."/>
        </authorList>
    </citation>
    <scope>NUCLEOTIDE SEQUENCE [LARGE SCALE GENOMIC DNA]</scope>
    <source>
        <strain evidence="1 2">CBS 109695</strain>
    </source>
</reference>